<feature type="transmembrane region" description="Helical" evidence="1">
    <location>
        <begin position="71"/>
        <end position="89"/>
    </location>
</feature>
<sequence>MRGIPRILLVLTLLVLLGWVLLAALVPSGHEAVGAGRAGFLGESEESTGAINLVSAIYLAFRAYDTMGEAIVLMLAVAGVSFFAGSGAGGRK</sequence>
<gene>
    <name evidence="2" type="ORF">AU468_09470</name>
</gene>
<keyword evidence="3" id="KW-1185">Reference proteome</keyword>
<evidence type="ECO:0000313" key="3">
    <source>
        <dbReference type="Proteomes" id="UP000237350"/>
    </source>
</evidence>
<organism evidence="2 3">
    <name type="scientific">Alkalispirochaeta sphaeroplastigenens</name>
    <dbReference type="NCBI Taxonomy" id="1187066"/>
    <lineage>
        <taxon>Bacteria</taxon>
        <taxon>Pseudomonadati</taxon>
        <taxon>Spirochaetota</taxon>
        <taxon>Spirochaetia</taxon>
        <taxon>Spirochaetales</taxon>
        <taxon>Spirochaetaceae</taxon>
        <taxon>Alkalispirochaeta</taxon>
    </lineage>
</organism>
<accession>A0A2S4JMC0</accession>
<comment type="caution">
    <text evidence="2">The sequence shown here is derived from an EMBL/GenBank/DDBJ whole genome shotgun (WGS) entry which is preliminary data.</text>
</comment>
<keyword evidence="1" id="KW-0812">Transmembrane</keyword>
<dbReference type="EMBL" id="LPWH01000072">
    <property type="protein sequence ID" value="POR00669.1"/>
    <property type="molecule type" value="Genomic_DNA"/>
</dbReference>
<dbReference type="Proteomes" id="UP000237350">
    <property type="component" value="Unassembled WGS sequence"/>
</dbReference>
<keyword evidence="1" id="KW-0472">Membrane</keyword>
<protein>
    <recommendedName>
        <fullName evidence="4">Sodium:proton antiporter</fullName>
    </recommendedName>
</protein>
<reference evidence="3" key="1">
    <citation type="submission" date="2015-12" db="EMBL/GenBank/DDBJ databases">
        <authorList>
            <person name="Lodha T.D."/>
            <person name="Chintalapati S."/>
            <person name="Chintalapati V.R."/>
            <person name="Sravanthi T."/>
        </authorList>
    </citation>
    <scope>NUCLEOTIDE SEQUENCE [LARGE SCALE GENOMIC DNA]</scope>
    <source>
        <strain evidence="3">JC133</strain>
    </source>
</reference>
<name>A0A2S4JMC0_9SPIO</name>
<evidence type="ECO:0000313" key="2">
    <source>
        <dbReference type="EMBL" id="POR00669.1"/>
    </source>
</evidence>
<evidence type="ECO:0008006" key="4">
    <source>
        <dbReference type="Google" id="ProtNLM"/>
    </source>
</evidence>
<evidence type="ECO:0000256" key="1">
    <source>
        <dbReference type="SAM" id="Phobius"/>
    </source>
</evidence>
<proteinExistence type="predicted"/>
<dbReference type="RefSeq" id="WP_103680512.1">
    <property type="nucleotide sequence ID" value="NZ_LPWH01000072.1"/>
</dbReference>
<dbReference type="AlphaFoldDB" id="A0A2S4JMC0"/>
<dbReference type="OrthoDB" id="371362at2"/>
<keyword evidence="1" id="KW-1133">Transmembrane helix</keyword>